<dbReference type="Proteomes" id="UP000315496">
    <property type="component" value="Chromosome 1"/>
</dbReference>
<accession>A0A4Z1TDE8</accession>
<protein>
    <submittedName>
        <fullName evidence="1">Uncharacterized protein</fullName>
    </submittedName>
</protein>
<reference evidence="1 2" key="1">
    <citation type="submission" date="2019-05" db="EMBL/GenBank/DDBJ databases">
        <title>The compact genome of Giardia muris reveals important steps in the evolution of intestinal protozoan parasites.</title>
        <authorList>
            <person name="Xu F."/>
            <person name="Jimenez-Gonzalez A."/>
            <person name="Einarsson E."/>
            <person name="Astvaldsson A."/>
            <person name="Peirasmaki D."/>
            <person name="Eckmann L."/>
            <person name="Andersson J.O."/>
            <person name="Svard S.G."/>
            <person name="Jerlstrom-Hultqvist J."/>
        </authorList>
    </citation>
    <scope>NUCLEOTIDE SEQUENCE [LARGE SCALE GENOMIC DNA]</scope>
    <source>
        <strain evidence="1 2">Roberts-Thomson</strain>
    </source>
</reference>
<sequence length="315" mass="33585">MISYALGFTRPARYLTRSPLLGVLKSCVVYCNGLEFQASRITGEMGKGSLTISSPIPVRTSFTISHAIVHLAGLDDTLYFATEAGHVWMGTIDIEKGILQGTMISAEGLAGSEGVVLTPVRVDAGHHIAVASCETGIVRALTSSGACLFEVRVELDQIKFLGWSGNNLCVVCTQTLLTFSYETGKLEEVIRLPLNGASVLCGLVHKNMLLLGLNTRQVISLDFTGSLLTTWTKGSKYEPCFIAPGTTDEMIIIAALSNEITTQSASAKGALQRGSEFRTDGAILGMAVLEETVVCFTENTAYVSPLSCRCAESNA</sequence>
<keyword evidence="2" id="KW-1185">Reference proteome</keyword>
<proteinExistence type="predicted"/>
<dbReference type="VEuPathDB" id="GiardiaDB:GMRT_12283"/>
<dbReference type="AlphaFoldDB" id="A0A4Z1TDE8"/>
<dbReference type="SUPFAM" id="SSF50998">
    <property type="entry name" value="Quinoprotein alcohol dehydrogenase-like"/>
    <property type="match status" value="1"/>
</dbReference>
<dbReference type="EMBL" id="VDLU01000001">
    <property type="protein sequence ID" value="TNJ30561.1"/>
    <property type="molecule type" value="Genomic_DNA"/>
</dbReference>
<organism evidence="1 2">
    <name type="scientific">Giardia muris</name>
    <dbReference type="NCBI Taxonomy" id="5742"/>
    <lineage>
        <taxon>Eukaryota</taxon>
        <taxon>Metamonada</taxon>
        <taxon>Diplomonadida</taxon>
        <taxon>Hexamitidae</taxon>
        <taxon>Giardiinae</taxon>
        <taxon>Giardia</taxon>
    </lineage>
</organism>
<dbReference type="InterPro" id="IPR011047">
    <property type="entry name" value="Quinoprotein_ADH-like_sf"/>
</dbReference>
<dbReference type="OrthoDB" id="10253179at2759"/>
<gene>
    <name evidence="1" type="ORF">GMRT_12283</name>
</gene>
<evidence type="ECO:0000313" key="1">
    <source>
        <dbReference type="EMBL" id="TNJ30561.1"/>
    </source>
</evidence>
<evidence type="ECO:0000313" key="2">
    <source>
        <dbReference type="Proteomes" id="UP000315496"/>
    </source>
</evidence>
<comment type="caution">
    <text evidence="1">The sequence shown here is derived from an EMBL/GenBank/DDBJ whole genome shotgun (WGS) entry which is preliminary data.</text>
</comment>
<name>A0A4Z1TDE8_GIAMU</name>